<dbReference type="Proteomes" id="UP000254866">
    <property type="component" value="Unassembled WGS sequence"/>
</dbReference>
<organism evidence="2 3">
    <name type="scientific">Venustampulla echinocandica</name>
    <dbReference type="NCBI Taxonomy" id="2656787"/>
    <lineage>
        <taxon>Eukaryota</taxon>
        <taxon>Fungi</taxon>
        <taxon>Dikarya</taxon>
        <taxon>Ascomycota</taxon>
        <taxon>Pezizomycotina</taxon>
        <taxon>Leotiomycetes</taxon>
        <taxon>Helotiales</taxon>
        <taxon>Pleuroascaceae</taxon>
        <taxon>Venustampulla</taxon>
    </lineage>
</organism>
<name>A0A370U3W3_9HELO</name>
<keyword evidence="1" id="KW-0472">Membrane</keyword>
<evidence type="ECO:0000313" key="3">
    <source>
        <dbReference type="Proteomes" id="UP000254866"/>
    </source>
</evidence>
<proteinExistence type="predicted"/>
<evidence type="ECO:0000256" key="1">
    <source>
        <dbReference type="SAM" id="Phobius"/>
    </source>
</evidence>
<evidence type="ECO:0000313" key="2">
    <source>
        <dbReference type="EMBL" id="RDL42433.1"/>
    </source>
</evidence>
<accession>A0A370U3W3</accession>
<feature type="transmembrane region" description="Helical" evidence="1">
    <location>
        <begin position="45"/>
        <end position="64"/>
    </location>
</feature>
<dbReference type="RefSeq" id="XP_031875089.1">
    <property type="nucleotide sequence ID" value="XM_032011035.1"/>
</dbReference>
<dbReference type="OrthoDB" id="5316527at2759"/>
<dbReference type="STRING" id="2656787.A0A370U3W3"/>
<dbReference type="AlphaFoldDB" id="A0A370U3W3"/>
<reference evidence="2 3" key="1">
    <citation type="journal article" date="2018" name="IMA Fungus">
        <title>IMA Genome-F 9: Draft genome sequence of Annulohypoxylon stygium, Aspergillus mulundensis, Berkeleyomyces basicola (syn. Thielaviopsis basicola), Ceratocystis smalleyi, two Cercospora beticola strains, Coleophoma cylindrospora, Fusarium fracticaudum, Phialophora cf. hyalina, and Morchella septimelata.</title>
        <authorList>
            <person name="Wingfield B.D."/>
            <person name="Bills G.F."/>
            <person name="Dong Y."/>
            <person name="Huang W."/>
            <person name="Nel W.J."/>
            <person name="Swalarsk-Parry B.S."/>
            <person name="Vaghefi N."/>
            <person name="Wilken P.M."/>
            <person name="An Z."/>
            <person name="de Beer Z.W."/>
            <person name="De Vos L."/>
            <person name="Chen L."/>
            <person name="Duong T.A."/>
            <person name="Gao Y."/>
            <person name="Hammerbacher A."/>
            <person name="Kikkert J.R."/>
            <person name="Li Y."/>
            <person name="Li H."/>
            <person name="Li K."/>
            <person name="Li Q."/>
            <person name="Liu X."/>
            <person name="Ma X."/>
            <person name="Naidoo K."/>
            <person name="Pethybridge S.J."/>
            <person name="Sun J."/>
            <person name="Steenkamp E.T."/>
            <person name="van der Nest M.A."/>
            <person name="van Wyk S."/>
            <person name="Wingfield M.J."/>
            <person name="Xiong C."/>
            <person name="Yue Q."/>
            <person name="Zhang X."/>
        </authorList>
    </citation>
    <scope>NUCLEOTIDE SEQUENCE [LARGE SCALE GENOMIC DNA]</scope>
    <source>
        <strain evidence="2 3">BP 5553</strain>
    </source>
</reference>
<keyword evidence="1" id="KW-1133">Transmembrane helix</keyword>
<dbReference type="GeneID" id="43595261"/>
<protein>
    <submittedName>
        <fullName evidence="2">Uncharacterized protein</fullName>
    </submittedName>
</protein>
<sequence length="387" mass="43792">MFRYTSRRMGIFSTSRLPLRLEAKRQQAQVVNIQKVRFIKPRLRVRATSFFIYAITIYACINVFDKLVLDPLDRAAEEALKNTPAAELAEDTDKPLFIPFPGTTKVVKALPYQGSDPEWQTFIKINRDRPLQARLRAELADLIRQLGESHPLIALKCGKGLKPNRSWINIDYPNYPPPGYERSGIEISDEAVSWVTAPVDSHTVFRLQKILWPQALMRSCWDFAKVLVADDTKWFAGILGIQSNNSPVPSLGELVTRNEHPLKHPALNKTGPPLTTEPAKSTVDGKIAEDEYFASAEQTKLAALRQHFLKPIAAFKTKFKQTWSPARNYPPRGCIILKGLVELEGPKAYVLFDVSAAWDPKTKTFHKDSYDIKVKRLSAKKQGPLSR</sequence>
<gene>
    <name evidence="2" type="ORF">BP5553_02412</name>
</gene>
<keyword evidence="1" id="KW-0812">Transmembrane</keyword>
<comment type="caution">
    <text evidence="2">The sequence shown here is derived from an EMBL/GenBank/DDBJ whole genome shotgun (WGS) entry which is preliminary data.</text>
</comment>
<dbReference type="EMBL" id="NPIC01000001">
    <property type="protein sequence ID" value="RDL42433.1"/>
    <property type="molecule type" value="Genomic_DNA"/>
</dbReference>
<keyword evidence="3" id="KW-1185">Reference proteome</keyword>